<evidence type="ECO:0000256" key="2">
    <source>
        <dbReference type="ARBA" id="ARBA00022448"/>
    </source>
</evidence>
<evidence type="ECO:0000256" key="5">
    <source>
        <dbReference type="ARBA" id="ARBA00023136"/>
    </source>
</evidence>
<feature type="transmembrane region" description="Helical" evidence="6">
    <location>
        <begin position="138"/>
        <end position="164"/>
    </location>
</feature>
<evidence type="ECO:0000256" key="3">
    <source>
        <dbReference type="ARBA" id="ARBA00022692"/>
    </source>
</evidence>
<dbReference type="EMBL" id="BIFQ01000001">
    <property type="protein sequence ID" value="GCE03875.1"/>
    <property type="molecule type" value="Genomic_DNA"/>
</dbReference>
<feature type="transmembrane region" description="Helical" evidence="6">
    <location>
        <begin position="69"/>
        <end position="94"/>
    </location>
</feature>
<dbReference type="PROSITE" id="PS50928">
    <property type="entry name" value="ABC_TM1"/>
    <property type="match status" value="1"/>
</dbReference>
<proteinExistence type="inferred from homology"/>
<dbReference type="PANTHER" id="PTHR30177">
    <property type="entry name" value="GLYCINE BETAINE/L-PROLINE TRANSPORT SYSTEM PERMEASE PROTEIN PROW"/>
    <property type="match status" value="1"/>
</dbReference>
<sequence length="220" mass="23450">MKYLLSPYNYDLTDPTSIPYLLLQHLYLVGLTMLISLIIAIPVGIYVARNRWLYTPVITFTGVLYSIPGIALLALLITIPAIGLSLATIMIPLVAYTQLVLIRNTAAAINGIDPLLLEVGRAMGMSRWQLLRRVTLPLALPVIIAGVRIATVTTVGTASLASLVDQGGLGDLIFKNLTSGDQQAIIAGAILMSLFAVVADILLLGVQMLLSRGRSATAVA</sequence>
<evidence type="ECO:0000256" key="1">
    <source>
        <dbReference type="ARBA" id="ARBA00004141"/>
    </source>
</evidence>
<reference evidence="9" key="1">
    <citation type="submission" date="2018-12" db="EMBL/GenBank/DDBJ databases">
        <title>Tengunoibacter tsumagoiensis gen. nov., sp. nov., Dictyobacter kobayashii sp. nov., D. alpinus sp. nov., and D. joshuensis sp. nov. and description of Dictyobacteraceae fam. nov. within the order Ktedonobacterales isolated from Tengu-no-mugimeshi.</title>
        <authorList>
            <person name="Wang C.M."/>
            <person name="Zheng Y."/>
            <person name="Sakai Y."/>
            <person name="Toyoda A."/>
            <person name="Minakuchi Y."/>
            <person name="Abe K."/>
            <person name="Yokota A."/>
            <person name="Yabe S."/>
        </authorList>
    </citation>
    <scope>NUCLEOTIDE SEQUENCE [LARGE SCALE GENOMIC DNA]</scope>
    <source>
        <strain evidence="9">S-27</strain>
    </source>
</reference>
<keyword evidence="2 6" id="KW-0813">Transport</keyword>
<feature type="domain" description="ABC transmembrane type-1" evidence="7">
    <location>
        <begin position="22"/>
        <end position="203"/>
    </location>
</feature>
<feature type="transmembrane region" description="Helical" evidence="6">
    <location>
        <begin position="26"/>
        <end position="48"/>
    </location>
</feature>
<dbReference type="SUPFAM" id="SSF161098">
    <property type="entry name" value="MetI-like"/>
    <property type="match status" value="1"/>
</dbReference>
<dbReference type="GO" id="GO:0005886">
    <property type="term" value="C:plasma membrane"/>
    <property type="evidence" value="ECO:0007669"/>
    <property type="project" value="UniProtKB-SubCell"/>
</dbReference>
<accession>A0A401ZAJ8</accession>
<evidence type="ECO:0000259" key="7">
    <source>
        <dbReference type="PROSITE" id="PS50928"/>
    </source>
</evidence>
<evidence type="ECO:0000313" key="9">
    <source>
        <dbReference type="Proteomes" id="UP000287224"/>
    </source>
</evidence>
<dbReference type="Gene3D" id="1.10.3720.10">
    <property type="entry name" value="MetI-like"/>
    <property type="match status" value="1"/>
</dbReference>
<dbReference type="AlphaFoldDB" id="A0A401ZAJ8"/>
<dbReference type="Pfam" id="PF00528">
    <property type="entry name" value="BPD_transp_1"/>
    <property type="match status" value="1"/>
</dbReference>
<evidence type="ECO:0000313" key="8">
    <source>
        <dbReference type="EMBL" id="GCE03875.1"/>
    </source>
</evidence>
<dbReference type="OrthoDB" id="9801163at2"/>
<dbReference type="InterPro" id="IPR035906">
    <property type="entry name" value="MetI-like_sf"/>
</dbReference>
<keyword evidence="5 6" id="KW-0472">Membrane</keyword>
<dbReference type="PANTHER" id="PTHR30177:SF30">
    <property type="entry name" value="GLYCINE BETAINE UPTAKE SYSTEM PERMEASE PROTEIN YEHY"/>
    <property type="match status" value="1"/>
</dbReference>
<evidence type="ECO:0000256" key="6">
    <source>
        <dbReference type="RuleBase" id="RU363032"/>
    </source>
</evidence>
<dbReference type="InterPro" id="IPR000515">
    <property type="entry name" value="MetI-like"/>
</dbReference>
<name>A0A401ZAJ8_9CHLR</name>
<dbReference type="CDD" id="cd06261">
    <property type="entry name" value="TM_PBP2"/>
    <property type="match status" value="1"/>
</dbReference>
<keyword evidence="9" id="KW-1185">Reference proteome</keyword>
<keyword evidence="4 6" id="KW-1133">Transmembrane helix</keyword>
<dbReference type="InterPro" id="IPR051204">
    <property type="entry name" value="ABC_transp_perm/SBD"/>
</dbReference>
<protein>
    <recommendedName>
        <fullName evidence="7">ABC transmembrane type-1 domain-containing protein</fullName>
    </recommendedName>
</protein>
<evidence type="ECO:0000256" key="4">
    <source>
        <dbReference type="ARBA" id="ARBA00022989"/>
    </source>
</evidence>
<feature type="transmembrane region" description="Helical" evidence="6">
    <location>
        <begin position="184"/>
        <end position="206"/>
    </location>
</feature>
<dbReference type="GO" id="GO:0031460">
    <property type="term" value="P:glycine betaine transport"/>
    <property type="evidence" value="ECO:0007669"/>
    <property type="project" value="TreeGrafter"/>
</dbReference>
<gene>
    <name evidence="8" type="ORF">KDAU_12040</name>
</gene>
<comment type="caution">
    <text evidence="8">The sequence shown here is derived from an EMBL/GenBank/DDBJ whole genome shotgun (WGS) entry which is preliminary data.</text>
</comment>
<dbReference type="GO" id="GO:0055085">
    <property type="term" value="P:transmembrane transport"/>
    <property type="evidence" value="ECO:0007669"/>
    <property type="project" value="InterPro"/>
</dbReference>
<dbReference type="Proteomes" id="UP000287224">
    <property type="component" value="Unassembled WGS sequence"/>
</dbReference>
<keyword evidence="3 6" id="KW-0812">Transmembrane</keyword>
<organism evidence="8 9">
    <name type="scientific">Dictyobacter aurantiacus</name>
    <dbReference type="NCBI Taxonomy" id="1936993"/>
    <lineage>
        <taxon>Bacteria</taxon>
        <taxon>Bacillati</taxon>
        <taxon>Chloroflexota</taxon>
        <taxon>Ktedonobacteria</taxon>
        <taxon>Ktedonobacterales</taxon>
        <taxon>Dictyobacteraceae</taxon>
        <taxon>Dictyobacter</taxon>
    </lineage>
</organism>
<comment type="subcellular location">
    <subcellularLocation>
        <location evidence="6">Cell membrane</location>
        <topology evidence="6">Multi-pass membrane protein</topology>
    </subcellularLocation>
    <subcellularLocation>
        <location evidence="1">Membrane</location>
        <topology evidence="1">Multi-pass membrane protein</topology>
    </subcellularLocation>
</comment>
<dbReference type="RefSeq" id="WP_126595099.1">
    <property type="nucleotide sequence ID" value="NZ_BIFQ01000001.1"/>
</dbReference>
<comment type="similarity">
    <text evidence="6">Belongs to the binding-protein-dependent transport system permease family.</text>
</comment>